<sequence>MSSAWPCSCPTCAVPRATAPASWTWTTAPGNARTRSRTWGRSSTRWRPTRHWTRPGSRSTASATAATCATPRRCITATACARPAAPSPFPTSSPSWRTPRRTGATCGAWSTATSAIRPSVPGWRRYRRCAMSGRSGFR</sequence>
<proteinExistence type="predicted"/>
<feature type="region of interest" description="Disordered" evidence="1">
    <location>
        <begin position="83"/>
        <end position="107"/>
    </location>
</feature>
<feature type="compositionally biased region" description="Low complexity" evidence="1">
    <location>
        <begin position="54"/>
        <end position="63"/>
    </location>
</feature>
<evidence type="ECO:0000313" key="2">
    <source>
        <dbReference type="EMBL" id="MPN64123.1"/>
    </source>
</evidence>
<organism evidence="2">
    <name type="scientific">bioreactor metagenome</name>
    <dbReference type="NCBI Taxonomy" id="1076179"/>
    <lineage>
        <taxon>unclassified sequences</taxon>
        <taxon>metagenomes</taxon>
        <taxon>ecological metagenomes</taxon>
    </lineage>
</organism>
<reference evidence="2" key="1">
    <citation type="submission" date="2019-08" db="EMBL/GenBank/DDBJ databases">
        <authorList>
            <person name="Kucharzyk K."/>
            <person name="Murdoch R.W."/>
            <person name="Higgins S."/>
            <person name="Loffler F."/>
        </authorList>
    </citation>
    <scope>NUCLEOTIDE SEQUENCE</scope>
</reference>
<feature type="region of interest" description="Disordered" evidence="1">
    <location>
        <begin position="30"/>
        <end position="63"/>
    </location>
</feature>
<protein>
    <submittedName>
        <fullName evidence="2">Uncharacterized protein</fullName>
    </submittedName>
</protein>
<evidence type="ECO:0000256" key="1">
    <source>
        <dbReference type="SAM" id="MobiDB-lite"/>
    </source>
</evidence>
<feature type="compositionally biased region" description="Low complexity" evidence="1">
    <location>
        <begin position="37"/>
        <end position="46"/>
    </location>
</feature>
<name>A0A645JYE7_9ZZZZ</name>
<gene>
    <name evidence="2" type="ORF">SDC9_211894</name>
</gene>
<comment type="caution">
    <text evidence="2">The sequence shown here is derived from an EMBL/GenBank/DDBJ whole genome shotgun (WGS) entry which is preliminary data.</text>
</comment>
<accession>A0A645JYE7</accession>
<dbReference type="AlphaFoldDB" id="A0A645JYE7"/>
<dbReference type="EMBL" id="VSSQ01144571">
    <property type="protein sequence ID" value="MPN64123.1"/>
    <property type="molecule type" value="Genomic_DNA"/>
</dbReference>